<evidence type="ECO:0000313" key="2">
    <source>
        <dbReference type="Proteomes" id="UP000214746"/>
    </source>
</evidence>
<dbReference type="EMBL" id="NHRJ02000003">
    <property type="protein sequence ID" value="PZE21230.1"/>
    <property type="molecule type" value="Genomic_DNA"/>
</dbReference>
<proteinExistence type="predicted"/>
<dbReference type="AlphaFoldDB" id="A0A2W1NC42"/>
<accession>A0A2W1NC42</accession>
<keyword evidence="2" id="KW-1185">Reference proteome</keyword>
<sequence length="66" mass="7393">MCVSAQLDGIRRHASGDDDFVYVLYIFKHRDPGGVQRGNKEALHQAALNMDDLVEHILKASNLTLE</sequence>
<gene>
    <name evidence="1" type="ORF">CBW46_007605</name>
</gene>
<name>A0A2W1NC42_PAEXE</name>
<comment type="caution">
    <text evidence="1">The sequence shown here is derived from an EMBL/GenBank/DDBJ whole genome shotgun (WGS) entry which is preliminary data.</text>
</comment>
<protein>
    <submittedName>
        <fullName evidence="1">Uncharacterized protein</fullName>
    </submittedName>
</protein>
<dbReference type="Proteomes" id="UP000214746">
    <property type="component" value="Unassembled WGS sequence"/>
</dbReference>
<reference evidence="1" key="1">
    <citation type="submission" date="2018-06" db="EMBL/GenBank/DDBJ databases">
        <title>Paenibacillus xerothermodurans sp. nov. an extremely dry heat resistant spore forming bacterium isolated from the soil of Cape Canaveral, Florida.</title>
        <authorList>
            <person name="Seuylemezian A."/>
            <person name="Kaur N."/>
            <person name="Patil P."/>
            <person name="Patil P."/>
            <person name="Mayilraj S."/>
            <person name="Vaishampayan P."/>
        </authorList>
    </citation>
    <scope>NUCLEOTIDE SEQUENCE [LARGE SCALE GENOMIC DNA]</scope>
    <source>
        <strain evidence="1">ATCC 27380</strain>
    </source>
</reference>
<evidence type="ECO:0000313" key="1">
    <source>
        <dbReference type="EMBL" id="PZE21230.1"/>
    </source>
</evidence>
<organism evidence="1 2">
    <name type="scientific">Paenibacillus xerothermodurans</name>
    <dbReference type="NCBI Taxonomy" id="1977292"/>
    <lineage>
        <taxon>Bacteria</taxon>
        <taxon>Bacillati</taxon>
        <taxon>Bacillota</taxon>
        <taxon>Bacilli</taxon>
        <taxon>Bacillales</taxon>
        <taxon>Paenibacillaceae</taxon>
        <taxon>Paenibacillus</taxon>
    </lineage>
</organism>